<organism evidence="2 3">
    <name type="scientific">Clostridium chromiireducens</name>
    <dbReference type="NCBI Taxonomy" id="225345"/>
    <lineage>
        <taxon>Bacteria</taxon>
        <taxon>Bacillati</taxon>
        <taxon>Bacillota</taxon>
        <taxon>Clostridia</taxon>
        <taxon>Eubacteriales</taxon>
        <taxon>Clostridiaceae</taxon>
        <taxon>Clostridium</taxon>
    </lineage>
</organism>
<comment type="caution">
    <text evidence="2">The sequence shown here is derived from an EMBL/GenBank/DDBJ whole genome shotgun (WGS) entry which is preliminary data.</text>
</comment>
<dbReference type="Pfam" id="PF00903">
    <property type="entry name" value="Glyoxalase"/>
    <property type="match status" value="1"/>
</dbReference>
<name>A0A964RRU3_9CLOT</name>
<dbReference type="RefSeq" id="WP_160361126.1">
    <property type="nucleotide sequence ID" value="NZ_WSRQ01000063.1"/>
</dbReference>
<evidence type="ECO:0000313" key="2">
    <source>
        <dbReference type="EMBL" id="MVX66582.1"/>
    </source>
</evidence>
<dbReference type="Proteomes" id="UP000656077">
    <property type="component" value="Unassembled WGS sequence"/>
</dbReference>
<accession>A0A964RRU3</accession>
<dbReference type="InterPro" id="IPR004360">
    <property type="entry name" value="Glyas_Fos-R_dOase_dom"/>
</dbReference>
<proteinExistence type="predicted"/>
<dbReference type="PANTHER" id="PTHR36437:SF2">
    <property type="entry name" value="GLYOXALASE_BLEOMYCIN RESISTANCE PROTEIN_DIOXYGENASE"/>
    <property type="match status" value="1"/>
</dbReference>
<dbReference type="InterPro" id="IPR037523">
    <property type="entry name" value="VOC_core"/>
</dbReference>
<dbReference type="EMBL" id="WSRQ01000063">
    <property type="protein sequence ID" value="MVX66582.1"/>
    <property type="molecule type" value="Genomic_DNA"/>
</dbReference>
<dbReference type="PANTHER" id="PTHR36437">
    <property type="entry name" value="GLYOXALASE/BLEOMYCIN RESISTANCE PROTEIN/DIOXYGENASE"/>
    <property type="match status" value="1"/>
</dbReference>
<reference evidence="2" key="1">
    <citation type="submission" date="2019-12" db="EMBL/GenBank/DDBJ databases">
        <title>Microbes associate with the intestines of laboratory mice.</title>
        <authorList>
            <person name="Navarre W."/>
            <person name="Wong E."/>
        </authorList>
    </citation>
    <scope>NUCLEOTIDE SEQUENCE</scope>
    <source>
        <strain evidence="2">NM79_F5</strain>
    </source>
</reference>
<evidence type="ECO:0000313" key="3">
    <source>
        <dbReference type="Proteomes" id="UP000656077"/>
    </source>
</evidence>
<feature type="domain" description="VOC" evidence="1">
    <location>
        <begin position="3"/>
        <end position="114"/>
    </location>
</feature>
<dbReference type="Gene3D" id="3.10.180.10">
    <property type="entry name" value="2,3-Dihydroxybiphenyl 1,2-Dioxygenase, domain 1"/>
    <property type="match status" value="1"/>
</dbReference>
<dbReference type="SUPFAM" id="SSF54593">
    <property type="entry name" value="Glyoxalase/Bleomycin resistance protein/Dihydroxybiphenyl dioxygenase"/>
    <property type="match status" value="1"/>
</dbReference>
<evidence type="ECO:0000259" key="1">
    <source>
        <dbReference type="PROSITE" id="PS51819"/>
    </source>
</evidence>
<sequence length="118" mass="13650">MKNYDNFLLAVTNLEEARKYYEGTLGLKLKFDFSNKGMIAFNIGAEEPAIILKDENVFKNMKPTIWLEVENVETEYDKLLKNGVKFLSEPFEIMTGMAVEFEDPFGNRFGITDYSKKI</sequence>
<gene>
    <name evidence="2" type="ORF">GKZ28_23215</name>
</gene>
<dbReference type="AlphaFoldDB" id="A0A964RRU3"/>
<dbReference type="InterPro" id="IPR029068">
    <property type="entry name" value="Glyas_Bleomycin-R_OHBP_Dase"/>
</dbReference>
<protein>
    <submittedName>
        <fullName evidence="2">VOC family protein</fullName>
    </submittedName>
</protein>
<dbReference type="PROSITE" id="PS51819">
    <property type="entry name" value="VOC"/>
    <property type="match status" value="1"/>
</dbReference>